<dbReference type="EMBL" id="MLAK01000227">
    <property type="protein sequence ID" value="OHT15411.1"/>
    <property type="molecule type" value="Genomic_DNA"/>
</dbReference>
<keyword evidence="3" id="KW-1185">Reference proteome</keyword>
<proteinExistence type="inferred from homology"/>
<dbReference type="SMART" id="SM00671">
    <property type="entry name" value="SEL1"/>
    <property type="match status" value="15"/>
</dbReference>
<dbReference type="Pfam" id="PF08238">
    <property type="entry name" value="Sel1"/>
    <property type="match status" value="15"/>
</dbReference>
<evidence type="ECO:0000256" key="1">
    <source>
        <dbReference type="ARBA" id="ARBA00038101"/>
    </source>
</evidence>
<dbReference type="RefSeq" id="XP_068368547.1">
    <property type="nucleotide sequence ID" value="XM_068514355.1"/>
</dbReference>
<dbReference type="PANTHER" id="PTHR11102:SF160">
    <property type="entry name" value="ERAD-ASSOCIATED E3 UBIQUITIN-PROTEIN LIGASE COMPONENT HRD3"/>
    <property type="match status" value="1"/>
</dbReference>
<dbReference type="VEuPathDB" id="TrichDB:TRFO_42533"/>
<gene>
    <name evidence="2" type="ORF">TRFO_42533</name>
</gene>
<sequence>MLNLGESYLLKAVKKDHVESLIFYGLQLSKGDKLPKDDKKSQKYFQKAAKKGSSEAHVRIGQYLVDSAMSDNTKGNKNNILKKAAKEFQIAVKQNNSEAMMELADLYLNGKGVEKSDNEAVNLYKSASENGYPEGINAYAECLRNGKGCEKNVAESARLYKVNADKGDAKALFIYAQMCENGEGVNKDEKEASKYYRNAATAGNVDAVFRVSQLLLEGNDEFEQNQNETLEMLEKAAEMGHPKAMYEYSMRLYHGNGIPKNIEKAIDLCKKSAIKGDLNAEFFYGVILQESEEYDQSFSYLHSAANKGHVDAKIRIAYMRLYGCGSKIDFKEAFELFQANENDQRAIFGQAIMYEQGYFVEQNYSTAISKYREAASKGFVDGIAAESNLLRNGFGFESKDAKAADEMLQNSIENGSILGKLYYAINILNIFIHNSGKKKKSENEVPIREAIQIFTDISEKNKDKLAREKLAFCNLHGIGVPVNVERAIYLYKMSAKQGNRDALYELGMMLHQGKNIPQNKEEGIFNLKKSAKLNNLDAHAYYGWYLLKGDGCNKNVKKACKHTEIAAYHENVPGMAFFGIILYNGLGVQRDVNSAVPYIVKASEAGRADAMDVHGQMLEKGEGLQPNIVQAFHLYQKSAELHNVDGSFHYAQCLEHGRGCQVDFQKAIQLYKFAADSGHVESMYLYALFHDDIDRSKGEIAQNFGESAKYRVSGNVMSLSIIKSFLISHFLLISISKYVVSIGINNFFQSILPFCKN</sequence>
<comment type="similarity">
    <text evidence="1">Belongs to the sel-1 family.</text>
</comment>
<reference evidence="2" key="1">
    <citation type="submission" date="2016-10" db="EMBL/GenBank/DDBJ databases">
        <authorList>
            <person name="Benchimol M."/>
            <person name="Almeida L.G."/>
            <person name="Vasconcelos A.T."/>
            <person name="Perreira-Neves A."/>
            <person name="Rosa I.A."/>
            <person name="Tasca T."/>
            <person name="Bogo M.R."/>
            <person name="de Souza W."/>
        </authorList>
    </citation>
    <scope>NUCLEOTIDE SEQUENCE [LARGE SCALE GENOMIC DNA]</scope>
    <source>
        <strain evidence="2">K</strain>
    </source>
</reference>
<accession>A0A1J4KW00</accession>
<organism evidence="2 3">
    <name type="scientific">Tritrichomonas foetus</name>
    <dbReference type="NCBI Taxonomy" id="1144522"/>
    <lineage>
        <taxon>Eukaryota</taxon>
        <taxon>Metamonada</taxon>
        <taxon>Parabasalia</taxon>
        <taxon>Tritrichomonadida</taxon>
        <taxon>Tritrichomonadidae</taxon>
        <taxon>Tritrichomonas</taxon>
    </lineage>
</organism>
<dbReference type="InterPro" id="IPR011990">
    <property type="entry name" value="TPR-like_helical_dom_sf"/>
</dbReference>
<dbReference type="SUPFAM" id="SSF81901">
    <property type="entry name" value="HCP-like"/>
    <property type="match status" value="5"/>
</dbReference>
<comment type="caution">
    <text evidence="2">The sequence shown here is derived from an EMBL/GenBank/DDBJ whole genome shotgun (WGS) entry which is preliminary data.</text>
</comment>
<dbReference type="Gene3D" id="1.25.40.10">
    <property type="entry name" value="Tetratricopeptide repeat domain"/>
    <property type="match status" value="3"/>
</dbReference>
<dbReference type="InterPro" id="IPR006597">
    <property type="entry name" value="Sel1-like"/>
</dbReference>
<protein>
    <submittedName>
        <fullName evidence="2">Uncharacterized protein</fullName>
    </submittedName>
</protein>
<name>A0A1J4KW00_9EUKA</name>
<dbReference type="AlphaFoldDB" id="A0A1J4KW00"/>
<dbReference type="OrthoDB" id="272077at2759"/>
<dbReference type="GeneID" id="94849059"/>
<dbReference type="InterPro" id="IPR050767">
    <property type="entry name" value="Sel1_AlgK"/>
</dbReference>
<evidence type="ECO:0000313" key="2">
    <source>
        <dbReference type="EMBL" id="OHT15411.1"/>
    </source>
</evidence>
<dbReference type="PANTHER" id="PTHR11102">
    <property type="entry name" value="SEL-1-LIKE PROTEIN"/>
    <property type="match status" value="1"/>
</dbReference>
<dbReference type="Proteomes" id="UP000179807">
    <property type="component" value="Unassembled WGS sequence"/>
</dbReference>
<evidence type="ECO:0000313" key="3">
    <source>
        <dbReference type="Proteomes" id="UP000179807"/>
    </source>
</evidence>